<dbReference type="CDD" id="cd12797">
    <property type="entry name" value="M23_peptidase"/>
    <property type="match status" value="1"/>
</dbReference>
<evidence type="ECO:0000256" key="7">
    <source>
        <dbReference type="SAM" id="Coils"/>
    </source>
</evidence>
<dbReference type="InterPro" id="IPR016047">
    <property type="entry name" value="M23ase_b-sheet_dom"/>
</dbReference>
<dbReference type="EMBL" id="JAANCM010000004">
    <property type="protein sequence ID" value="NHT76195.1"/>
    <property type="molecule type" value="Genomic_DNA"/>
</dbReference>
<evidence type="ECO:0000256" key="6">
    <source>
        <dbReference type="ARBA" id="ARBA00023049"/>
    </source>
</evidence>
<keyword evidence="3" id="KW-0479">Metal-binding</keyword>
<keyword evidence="6" id="KW-0482">Metalloprotease</keyword>
<evidence type="ECO:0000256" key="3">
    <source>
        <dbReference type="ARBA" id="ARBA00022723"/>
    </source>
</evidence>
<evidence type="ECO:0000256" key="4">
    <source>
        <dbReference type="ARBA" id="ARBA00022801"/>
    </source>
</evidence>
<dbReference type="InterPro" id="IPR011055">
    <property type="entry name" value="Dup_hybrid_motif"/>
</dbReference>
<evidence type="ECO:0000256" key="2">
    <source>
        <dbReference type="ARBA" id="ARBA00022670"/>
    </source>
</evidence>
<dbReference type="Pfam" id="PF01551">
    <property type="entry name" value="Peptidase_M23"/>
    <property type="match status" value="1"/>
</dbReference>
<keyword evidence="12" id="KW-1185">Reference proteome</keyword>
<protein>
    <submittedName>
        <fullName evidence="11">Murein hydrolase activator EnvC</fullName>
    </submittedName>
</protein>
<keyword evidence="4 11" id="KW-0378">Hydrolase</keyword>
<keyword evidence="5" id="KW-0862">Zinc</keyword>
<feature type="signal peptide" evidence="9">
    <location>
        <begin position="1"/>
        <end position="29"/>
    </location>
</feature>
<dbReference type="InterPro" id="IPR050570">
    <property type="entry name" value="Cell_wall_metabolism_enzyme"/>
</dbReference>
<comment type="caution">
    <text evidence="11">The sequence shown here is derived from an EMBL/GenBank/DDBJ whole genome shotgun (WGS) entry which is preliminary data.</text>
</comment>
<dbReference type="GO" id="GO:0006508">
    <property type="term" value="P:proteolysis"/>
    <property type="evidence" value="ECO:0007669"/>
    <property type="project" value="UniProtKB-KW"/>
</dbReference>
<gene>
    <name evidence="11" type="ORF">G8E10_10650</name>
</gene>
<feature type="region of interest" description="Disordered" evidence="8">
    <location>
        <begin position="444"/>
        <end position="465"/>
    </location>
</feature>
<dbReference type="SUPFAM" id="SSF51261">
    <property type="entry name" value="Duplicated hybrid motif"/>
    <property type="match status" value="1"/>
</dbReference>
<dbReference type="Gene3D" id="2.70.70.10">
    <property type="entry name" value="Glucose Permease (Domain IIA)"/>
    <property type="match status" value="1"/>
</dbReference>
<feature type="coiled-coil region" evidence="7">
    <location>
        <begin position="274"/>
        <end position="303"/>
    </location>
</feature>
<dbReference type="PANTHER" id="PTHR21666:SF288">
    <property type="entry name" value="CELL DIVISION PROTEIN YTFB"/>
    <property type="match status" value="1"/>
</dbReference>
<feature type="domain" description="M23ase beta-sheet core" evidence="10">
    <location>
        <begin position="347"/>
        <end position="448"/>
    </location>
</feature>
<feature type="region of interest" description="Disordered" evidence="8">
    <location>
        <begin position="27"/>
        <end position="56"/>
    </location>
</feature>
<sequence length="465" mass="49979">MPHGRSFRHILLMSTILAASAPLGMPAHAQEAERGDRPAAAAAAPEDPAAALSQRRNNTRIELEALSKTIGVSQERALALQSEIADIEKTNESLRQALVDSAGKRQALEQQIADGETKLTDLRVREDTVHQSLKARRGVLAEVLAALQRMGRNPPPALLVTPEDALGSVRSAILLGAVVPGIRHETENLAADLQALAGLRTEIVNQKQALGNDMTARLEEERRMNMLVAEKEKLKDRNATELAAERRKAEQLASQATSLQGLIGSLETEIGSVRAAAEAARAEEEARARLSESEREAARALARNAVPDKNRIAPAYEFSELQKKLAFPVAGSVLRRYGEDDGTGHSSQGMMLRTEAGALVTAPADGWVMFAGAFRSYGQMIILNPGDGYLVVLSGMETVAVQPGQFVVAGEPLGQMGAKRVASAAALALETDRPTLYIEFRKDGKPVDSRPWWTASDTGKGRNDS</sequence>
<evidence type="ECO:0000259" key="10">
    <source>
        <dbReference type="Pfam" id="PF01551"/>
    </source>
</evidence>
<proteinExistence type="predicted"/>
<keyword evidence="9" id="KW-0732">Signal</keyword>
<evidence type="ECO:0000313" key="11">
    <source>
        <dbReference type="EMBL" id="NHT76195.1"/>
    </source>
</evidence>
<feature type="chain" id="PRO_5041264061" evidence="9">
    <location>
        <begin position="30"/>
        <end position="465"/>
    </location>
</feature>
<keyword evidence="7" id="KW-0175">Coiled coil</keyword>
<comment type="cofactor">
    <cofactor evidence="1">
        <name>Zn(2+)</name>
        <dbReference type="ChEBI" id="CHEBI:29105"/>
    </cofactor>
</comment>
<organism evidence="11 12">
    <name type="scientific">Ferranicluibacter rubi</name>
    <dbReference type="NCBI Taxonomy" id="2715133"/>
    <lineage>
        <taxon>Bacteria</taxon>
        <taxon>Pseudomonadati</taxon>
        <taxon>Pseudomonadota</taxon>
        <taxon>Alphaproteobacteria</taxon>
        <taxon>Hyphomicrobiales</taxon>
        <taxon>Rhizobiaceae</taxon>
        <taxon>Ferranicluibacter</taxon>
    </lineage>
</organism>
<evidence type="ECO:0000313" key="12">
    <source>
        <dbReference type="Proteomes" id="UP001155840"/>
    </source>
</evidence>
<name>A0AA43ZE47_9HYPH</name>
<dbReference type="GO" id="GO:0046872">
    <property type="term" value="F:metal ion binding"/>
    <property type="evidence" value="ECO:0007669"/>
    <property type="project" value="UniProtKB-KW"/>
</dbReference>
<dbReference type="PANTHER" id="PTHR21666">
    <property type="entry name" value="PEPTIDASE-RELATED"/>
    <property type="match status" value="1"/>
</dbReference>
<dbReference type="GO" id="GO:0004222">
    <property type="term" value="F:metalloendopeptidase activity"/>
    <property type="evidence" value="ECO:0007669"/>
    <property type="project" value="TreeGrafter"/>
</dbReference>
<feature type="compositionally biased region" description="Low complexity" evidence="8">
    <location>
        <begin position="38"/>
        <end position="51"/>
    </location>
</feature>
<evidence type="ECO:0000256" key="5">
    <source>
        <dbReference type="ARBA" id="ARBA00022833"/>
    </source>
</evidence>
<evidence type="ECO:0000256" key="9">
    <source>
        <dbReference type="SAM" id="SignalP"/>
    </source>
</evidence>
<accession>A0AA43ZE47</accession>
<evidence type="ECO:0000256" key="1">
    <source>
        <dbReference type="ARBA" id="ARBA00001947"/>
    </source>
</evidence>
<evidence type="ECO:0000256" key="8">
    <source>
        <dbReference type="SAM" id="MobiDB-lite"/>
    </source>
</evidence>
<keyword evidence="2" id="KW-0645">Protease</keyword>
<reference evidence="11" key="1">
    <citation type="submission" date="2020-03" db="EMBL/GenBank/DDBJ databases">
        <title>Ferranicluibacter endophyticum gen. nov., sp. nov., a new genus isolated from Rubus ulmifolius Schott. stem.</title>
        <authorList>
            <person name="Roca-Couso R."/>
            <person name="Flores-Felix J.D."/>
            <person name="Igual J.M."/>
            <person name="Rivas R."/>
        </authorList>
    </citation>
    <scope>NUCLEOTIDE SEQUENCE</scope>
    <source>
        <strain evidence="11">CRRU44</strain>
    </source>
</reference>
<dbReference type="Gene3D" id="6.10.250.3150">
    <property type="match status" value="1"/>
</dbReference>
<dbReference type="Proteomes" id="UP001155840">
    <property type="component" value="Unassembled WGS sequence"/>
</dbReference>
<dbReference type="AlphaFoldDB" id="A0AA43ZE47"/>